<feature type="transmembrane region" description="Helical" evidence="1">
    <location>
        <begin position="227"/>
        <end position="245"/>
    </location>
</feature>
<dbReference type="OrthoDB" id="2827528at2"/>
<evidence type="ECO:0000256" key="1">
    <source>
        <dbReference type="SAM" id="Phobius"/>
    </source>
</evidence>
<dbReference type="AlphaFoldDB" id="A0A1R1B6W3"/>
<accession>A0A1R1B6W3</accession>
<protein>
    <submittedName>
        <fullName evidence="2">Uncharacterized protein</fullName>
    </submittedName>
</protein>
<organism evidence="2 3">
    <name type="scientific">Paenibacillus lautus</name>
    <name type="common">Bacillus lautus</name>
    <dbReference type="NCBI Taxonomy" id="1401"/>
    <lineage>
        <taxon>Bacteria</taxon>
        <taxon>Bacillati</taxon>
        <taxon>Bacillota</taxon>
        <taxon>Bacilli</taxon>
        <taxon>Bacillales</taxon>
        <taxon>Paenibacillaceae</taxon>
        <taxon>Paenibacillus</taxon>
    </lineage>
</organism>
<dbReference type="EMBL" id="MRTF01000002">
    <property type="protein sequence ID" value="OME95206.1"/>
    <property type="molecule type" value="Genomic_DNA"/>
</dbReference>
<name>A0A1R1B6W3_PAELA</name>
<evidence type="ECO:0000313" key="3">
    <source>
        <dbReference type="Proteomes" id="UP000187074"/>
    </source>
</evidence>
<keyword evidence="1" id="KW-1133">Transmembrane helix</keyword>
<gene>
    <name evidence="2" type="ORF">BK123_09030</name>
</gene>
<keyword evidence="1" id="KW-0812">Transmembrane</keyword>
<reference evidence="2 3" key="1">
    <citation type="submission" date="2016-11" db="EMBL/GenBank/DDBJ databases">
        <title>Paenibacillus species isolates.</title>
        <authorList>
            <person name="Beno S.M."/>
        </authorList>
    </citation>
    <scope>NUCLEOTIDE SEQUENCE [LARGE SCALE GENOMIC DNA]</scope>
    <source>
        <strain evidence="2 3">FSL F4-0100</strain>
    </source>
</reference>
<feature type="transmembrane region" description="Helical" evidence="1">
    <location>
        <begin position="124"/>
        <end position="143"/>
    </location>
</feature>
<feature type="transmembrane region" description="Helical" evidence="1">
    <location>
        <begin position="53"/>
        <end position="74"/>
    </location>
</feature>
<feature type="transmembrane region" description="Helical" evidence="1">
    <location>
        <begin position="194"/>
        <end position="215"/>
    </location>
</feature>
<comment type="caution">
    <text evidence="2">The sequence shown here is derived from an EMBL/GenBank/DDBJ whole genome shotgun (WGS) entry which is preliminary data.</text>
</comment>
<dbReference type="Proteomes" id="UP000187074">
    <property type="component" value="Unassembled WGS sequence"/>
</dbReference>
<feature type="transmembrane region" description="Helical" evidence="1">
    <location>
        <begin position="21"/>
        <end position="41"/>
    </location>
</feature>
<evidence type="ECO:0000313" key="2">
    <source>
        <dbReference type="EMBL" id="OME95206.1"/>
    </source>
</evidence>
<sequence>MNQLARETRNWAFKLYKQETWLLLTGLLGFLLAGICGIWVLLNGGSVSPDGDISKAFSFNAALGIFIVSTAIILPISGMMPRSKSFYRWCYIPLVLFSYFAETVQNFRGVDPRFVQNGSTFDHVISTIFPAVAMLLVVFYLTLGAQYFRKRVMEAHPELGLGIRYAMIAVLVSFAAGIWISINAGRFTGIGGNIIWLHGLGFHALQAIPFVAWLSMRKSVNPAVKPILIHISGLAYLLGLIAIGWQTFLGYSIAEWSLLPIMAGSCFLVAFTPVIWLLSQSNATAEPVHHAQSTRNV</sequence>
<feature type="transmembrane region" description="Helical" evidence="1">
    <location>
        <begin position="86"/>
        <end position="104"/>
    </location>
</feature>
<proteinExistence type="predicted"/>
<keyword evidence="1" id="KW-0472">Membrane</keyword>
<feature type="transmembrane region" description="Helical" evidence="1">
    <location>
        <begin position="257"/>
        <end position="278"/>
    </location>
</feature>
<dbReference type="RefSeq" id="WP_076322020.1">
    <property type="nucleotide sequence ID" value="NZ_MRTF01000002.1"/>
</dbReference>
<feature type="transmembrane region" description="Helical" evidence="1">
    <location>
        <begin position="163"/>
        <end position="182"/>
    </location>
</feature>